<gene>
    <name evidence="2" type="ORF">IMCC3135_24770</name>
</gene>
<keyword evidence="3" id="KW-1185">Reference proteome</keyword>
<dbReference type="RefSeq" id="WP_088919982.1">
    <property type="nucleotide sequence ID" value="NZ_CP018632.1"/>
</dbReference>
<protein>
    <recommendedName>
        <fullName evidence="4">PepSY domain-containing protein</fullName>
    </recommendedName>
</protein>
<reference evidence="2 3" key="1">
    <citation type="submission" date="2016-12" db="EMBL/GenBank/DDBJ databases">
        <authorList>
            <person name="Song W.-J."/>
            <person name="Kurnit D.M."/>
        </authorList>
    </citation>
    <scope>NUCLEOTIDE SEQUENCE [LARGE SCALE GENOMIC DNA]</scope>
    <source>
        <strain evidence="2 3">IMCC3135</strain>
    </source>
</reference>
<dbReference type="KEGG" id="gai:IMCC3135_24770"/>
<evidence type="ECO:0000313" key="3">
    <source>
        <dbReference type="Proteomes" id="UP000250079"/>
    </source>
</evidence>
<feature type="signal peptide" evidence="1">
    <location>
        <begin position="1"/>
        <end position="38"/>
    </location>
</feature>
<evidence type="ECO:0008006" key="4">
    <source>
        <dbReference type="Google" id="ProtNLM"/>
    </source>
</evidence>
<sequence>MHLPTHILPSKQRTKSVVLALCLLLVMLSIFPGTPAQAADAANRQQAIEIARQQNGGDGKVLGVQTMSDGNGQTIFAVKILSNGRVRVFRIRQAK</sequence>
<evidence type="ECO:0000313" key="2">
    <source>
        <dbReference type="EMBL" id="ASJ75018.1"/>
    </source>
</evidence>
<accession>A0A2Z2NZ09</accession>
<proteinExistence type="predicted"/>
<dbReference type="Proteomes" id="UP000250079">
    <property type="component" value="Chromosome"/>
</dbReference>
<dbReference type="AlphaFoldDB" id="A0A2Z2NZ09"/>
<feature type="chain" id="PRO_5016381306" description="PepSY domain-containing protein" evidence="1">
    <location>
        <begin position="39"/>
        <end position="95"/>
    </location>
</feature>
<keyword evidence="1" id="KW-0732">Signal</keyword>
<name>A0A2Z2NZ09_9GAMM</name>
<dbReference type="EMBL" id="CP018632">
    <property type="protein sequence ID" value="ASJ75018.1"/>
    <property type="molecule type" value="Genomic_DNA"/>
</dbReference>
<evidence type="ECO:0000256" key="1">
    <source>
        <dbReference type="SAM" id="SignalP"/>
    </source>
</evidence>
<organism evidence="2 3">
    <name type="scientific">Granulosicoccus antarcticus IMCC3135</name>
    <dbReference type="NCBI Taxonomy" id="1192854"/>
    <lineage>
        <taxon>Bacteria</taxon>
        <taxon>Pseudomonadati</taxon>
        <taxon>Pseudomonadota</taxon>
        <taxon>Gammaproteobacteria</taxon>
        <taxon>Chromatiales</taxon>
        <taxon>Granulosicoccaceae</taxon>
        <taxon>Granulosicoccus</taxon>
    </lineage>
</organism>